<dbReference type="EMBL" id="FRCJ01000002">
    <property type="protein sequence ID" value="SHM04142.1"/>
    <property type="molecule type" value="Genomic_DNA"/>
</dbReference>
<dbReference type="PANTHER" id="PTHR36932:SF1">
    <property type="entry name" value="CAPSULAR POLYSACCHARIDE BIOSYNTHESIS PROTEIN"/>
    <property type="match status" value="1"/>
</dbReference>
<dbReference type="Proteomes" id="UP000184280">
    <property type="component" value="Unassembled WGS sequence"/>
</dbReference>
<evidence type="ECO:0000313" key="1">
    <source>
        <dbReference type="EMBL" id="SHM04142.1"/>
    </source>
</evidence>
<dbReference type="InterPro" id="IPR053158">
    <property type="entry name" value="CapK_Type1_Caps_Biosynth"/>
</dbReference>
<dbReference type="InterPro" id="IPR042099">
    <property type="entry name" value="ANL_N_sf"/>
</dbReference>
<sequence>MTEQEQKYKAFVLNDSENNMGRLVNGCDELRYLLANPEANKIFAKHNENEILTYATKFSPFYKQFEGFKSLQDFPIVSKQDLKDHWDEIAVPQLAQDSNICTKFTSGSTGTPFKMILDKYKHGRWIAGNKIFRENVGVKSHEKTVFVSETVKDKKIPQERMDRDNVYYFFMPYLDNESLTKFINDLKDQKVKTITALASIYDAIARWIASGVAPEWEGDFIAVFSVSEPLKETTRKIISEYFRCPMYVFYANEENGVLGVEDGSGNGLRANNVDFTLEVLKMDSDEPAEDGEIGRLVITDYFNKAFPIIRYENGDLLSVVHNDDGSLYIKEIVGRLADTLYTTDGRIVPYFDGISFMEEFMDIRQFQLIQEDYTHFRWLLNTDNHSYEDTIINHCKKLFGKDSEWQIEYVSEIPKLRSGKFRMTVCNIKK</sequence>
<gene>
    <name evidence="1" type="ORF">SAMN04488494_1180</name>
</gene>
<protein>
    <submittedName>
        <fullName evidence="1">Phenylacetate-CoA ligase</fullName>
    </submittedName>
</protein>
<evidence type="ECO:0000313" key="2">
    <source>
        <dbReference type="Proteomes" id="UP000184280"/>
    </source>
</evidence>
<accession>A0A1M7FJ53</accession>
<name>A0A1M7FJ53_XYLRU</name>
<proteinExistence type="predicted"/>
<dbReference type="AlphaFoldDB" id="A0A1M7FJ53"/>
<organism evidence="1 2">
    <name type="scientific">Xylanibacter ruminicola</name>
    <name type="common">Prevotella ruminicola</name>
    <dbReference type="NCBI Taxonomy" id="839"/>
    <lineage>
        <taxon>Bacteria</taxon>
        <taxon>Pseudomonadati</taxon>
        <taxon>Bacteroidota</taxon>
        <taxon>Bacteroidia</taxon>
        <taxon>Bacteroidales</taxon>
        <taxon>Prevotellaceae</taxon>
        <taxon>Xylanibacter</taxon>
    </lineage>
</organism>
<reference evidence="1 2" key="1">
    <citation type="submission" date="2016-11" db="EMBL/GenBank/DDBJ databases">
        <authorList>
            <person name="Jaros S."/>
            <person name="Januszkiewicz K."/>
            <person name="Wedrychowicz H."/>
        </authorList>
    </citation>
    <scope>NUCLEOTIDE SEQUENCE [LARGE SCALE GENOMIC DNA]</scope>
    <source>
        <strain evidence="1 2">BPI-34</strain>
    </source>
</reference>
<dbReference type="PANTHER" id="PTHR36932">
    <property type="entry name" value="CAPSULAR POLYSACCHARIDE BIOSYNTHESIS PROTEIN"/>
    <property type="match status" value="1"/>
</dbReference>
<dbReference type="Gene3D" id="3.40.50.12780">
    <property type="entry name" value="N-terminal domain of ligase-like"/>
    <property type="match status" value="1"/>
</dbReference>
<dbReference type="SUPFAM" id="SSF56801">
    <property type="entry name" value="Acetyl-CoA synthetase-like"/>
    <property type="match status" value="1"/>
</dbReference>
<keyword evidence="1" id="KW-0436">Ligase</keyword>
<dbReference type="GO" id="GO:0016874">
    <property type="term" value="F:ligase activity"/>
    <property type="evidence" value="ECO:0007669"/>
    <property type="project" value="UniProtKB-KW"/>
</dbReference>